<keyword evidence="1" id="KW-1133">Transmembrane helix</keyword>
<sequence>MRFFDDPRRAAIRERKNISFLTDFLVRSESSDYHYLRIVFNALIGFAVATILYYVAWNSLNFGSFNETYSRVIQAIIIGSSTYAFATSSIFRCALFCVLIGAFGKQGQYPFTMLVASNLHDGPITNMMNNYQTTADIVICHIDLQGKIVANRVALMTGPLQKIIEQLTTKGTRAMRNLARGTRTLLGPFMDLIHEDDEGATEDEKIEELTKEQVVKIEKRREQIVKMYEKSLGRELNENNQLFKDNSPPEHLYYNETFDDQPAWMRFKMGNRAKICEEIATEMRGDV</sequence>
<dbReference type="PANTHER" id="PTHR21041:SF17">
    <property type="entry name" value="E3 UBIQUITIN-PROTEIN LIGASE DCST1"/>
    <property type="match status" value="1"/>
</dbReference>
<reference evidence="2" key="1">
    <citation type="submission" date="2022-11" db="EMBL/GenBank/DDBJ databases">
        <authorList>
            <person name="Kikuchi T."/>
        </authorList>
    </citation>
    <scope>NUCLEOTIDE SEQUENCE</scope>
    <source>
        <strain evidence="2">PS1010</strain>
    </source>
</reference>
<dbReference type="PANTHER" id="PTHR21041">
    <property type="entry name" value="DENDRITIC CELL-SPECIFIC TRANSMEMBRANE PROTEIN"/>
    <property type="match status" value="1"/>
</dbReference>
<feature type="transmembrane region" description="Helical" evidence="1">
    <location>
        <begin position="76"/>
        <end position="103"/>
    </location>
</feature>
<dbReference type="AlphaFoldDB" id="A0A9P1IWZ4"/>
<evidence type="ECO:0000313" key="3">
    <source>
        <dbReference type="Proteomes" id="UP001152747"/>
    </source>
</evidence>
<evidence type="ECO:0000256" key="1">
    <source>
        <dbReference type="SAM" id="Phobius"/>
    </source>
</evidence>
<dbReference type="InterPro" id="IPR051856">
    <property type="entry name" value="CSR-E3_Ligase_Protein"/>
</dbReference>
<dbReference type="Proteomes" id="UP001152747">
    <property type="component" value="Unassembled WGS sequence"/>
</dbReference>
<organism evidence="2 3">
    <name type="scientific">Caenorhabditis angaria</name>
    <dbReference type="NCBI Taxonomy" id="860376"/>
    <lineage>
        <taxon>Eukaryota</taxon>
        <taxon>Metazoa</taxon>
        <taxon>Ecdysozoa</taxon>
        <taxon>Nematoda</taxon>
        <taxon>Chromadorea</taxon>
        <taxon>Rhabditida</taxon>
        <taxon>Rhabditina</taxon>
        <taxon>Rhabditomorpha</taxon>
        <taxon>Rhabditoidea</taxon>
        <taxon>Rhabditidae</taxon>
        <taxon>Peloderinae</taxon>
        <taxon>Caenorhabditis</taxon>
    </lineage>
</organism>
<evidence type="ECO:0000313" key="2">
    <source>
        <dbReference type="EMBL" id="CAI5452569.1"/>
    </source>
</evidence>
<gene>
    <name evidence="2" type="ORF">CAMP_LOCUS15206</name>
</gene>
<feature type="transmembrane region" description="Helical" evidence="1">
    <location>
        <begin position="35"/>
        <end position="56"/>
    </location>
</feature>
<dbReference type="EMBL" id="CANHGI010000005">
    <property type="protein sequence ID" value="CAI5452569.1"/>
    <property type="molecule type" value="Genomic_DNA"/>
</dbReference>
<proteinExistence type="predicted"/>
<protein>
    <submittedName>
        <fullName evidence="2">Uncharacterized protein</fullName>
    </submittedName>
</protein>
<dbReference type="OrthoDB" id="5985669at2759"/>
<keyword evidence="3" id="KW-1185">Reference proteome</keyword>
<keyword evidence="1" id="KW-0472">Membrane</keyword>
<accession>A0A9P1IWZ4</accession>
<keyword evidence="1" id="KW-0812">Transmembrane</keyword>
<comment type="caution">
    <text evidence="2">The sequence shown here is derived from an EMBL/GenBank/DDBJ whole genome shotgun (WGS) entry which is preliminary data.</text>
</comment>
<name>A0A9P1IWZ4_9PELO</name>